<reference evidence="1" key="1">
    <citation type="journal article" date="2021" name="Proc. Natl. Acad. Sci. U.S.A.">
        <title>A Catalog of Tens of Thousands of Viruses from Human Metagenomes Reveals Hidden Associations with Chronic Diseases.</title>
        <authorList>
            <person name="Tisza M.J."/>
            <person name="Buck C.B."/>
        </authorList>
    </citation>
    <scope>NUCLEOTIDE SEQUENCE</scope>
    <source>
        <strain evidence="1">CtDXu9</strain>
    </source>
</reference>
<proteinExistence type="predicted"/>
<sequence length="271" mass="31751">MYTGNYSPEEINRIKKIIEIGESQKQIKQSFWDEINTPDVLKLKEESNTLWEDYRIVDKKLLRKILVHNNGLSISDPDYISLSIRMIGHINSNLPDDFQELISVSQSKYAKYKPVKDIYTKALHKNIANLSLTVTPENSISMNSYGSTRWVFTEFYCSCKPFLILDICECEVIVIQDIFPGKYCQTEYSITMSDLKNRSDYEIQIKKQNFLDNFRKELDPYGKNLHSAPFCKKPVPKPFENIYTLYAQTDSEEYGRTKRYLIIGCMTYEKE</sequence>
<accession>A0A8S5VD76</accession>
<protein>
    <submittedName>
        <fullName evidence="1">Uncharacterized protein</fullName>
    </submittedName>
</protein>
<dbReference type="EMBL" id="BK016244">
    <property type="protein sequence ID" value="DAG04630.1"/>
    <property type="molecule type" value="Genomic_DNA"/>
</dbReference>
<evidence type="ECO:0000313" key="1">
    <source>
        <dbReference type="EMBL" id="DAG04630.1"/>
    </source>
</evidence>
<name>A0A8S5VD76_9CAUD</name>
<organism evidence="1">
    <name type="scientific">Siphoviridae sp. ctDXu9</name>
    <dbReference type="NCBI Taxonomy" id="2825387"/>
    <lineage>
        <taxon>Viruses</taxon>
        <taxon>Duplodnaviria</taxon>
        <taxon>Heunggongvirae</taxon>
        <taxon>Uroviricota</taxon>
        <taxon>Caudoviricetes</taxon>
    </lineage>
</organism>